<dbReference type="InterPro" id="IPR012348">
    <property type="entry name" value="RNR-like"/>
</dbReference>
<dbReference type="Gene3D" id="1.10.620.20">
    <property type="entry name" value="Ribonucleotide Reductase, subunit A"/>
    <property type="match status" value="1"/>
</dbReference>
<comment type="cofactor">
    <cofactor evidence="1">
        <name>Fe cation</name>
        <dbReference type="ChEBI" id="CHEBI:24875"/>
    </cofactor>
</comment>
<evidence type="ECO:0000256" key="4">
    <source>
        <dbReference type="ARBA" id="ARBA00023002"/>
    </source>
</evidence>
<dbReference type="InterPro" id="IPR033909">
    <property type="entry name" value="RNR_small"/>
</dbReference>
<keyword evidence="4" id="KW-0560">Oxidoreductase</keyword>
<feature type="transmembrane region" description="Helical" evidence="6">
    <location>
        <begin position="152"/>
        <end position="173"/>
    </location>
</feature>
<keyword evidence="5" id="KW-0408">Iron</keyword>
<keyword evidence="6" id="KW-0472">Membrane</keyword>
<protein>
    <recommendedName>
        <fullName evidence="3">ribonucleoside-diphosphate reductase</fullName>
        <ecNumber evidence="3">1.17.4.1</ecNumber>
    </recommendedName>
</protein>
<name>A0A7G7Y923_NPVMC</name>
<dbReference type="Pfam" id="PF00268">
    <property type="entry name" value="Ribonuc_red_sm"/>
    <property type="match status" value="1"/>
</dbReference>
<dbReference type="EMBL" id="MN395659">
    <property type="protein sequence ID" value="QNH90869.1"/>
    <property type="molecule type" value="Genomic_DNA"/>
</dbReference>
<proteinExistence type="inferred from homology"/>
<keyword evidence="6" id="KW-0812">Transmembrane</keyword>
<dbReference type="GO" id="GO:0004748">
    <property type="term" value="F:ribonucleoside-diphosphate reductase activity, thioredoxin disulfide as acceptor"/>
    <property type="evidence" value="ECO:0007669"/>
    <property type="project" value="UniProtKB-EC"/>
</dbReference>
<reference evidence="7" key="1">
    <citation type="submission" date="2019-08" db="EMBL/GenBank/DDBJ databases">
        <title>Alphabaculoviruses infecting Mamestra configurata in North America.</title>
        <authorList>
            <person name="Erlandson M.A."/>
            <person name="Baldwin D."/>
            <person name="Theilmann D.A."/>
        </authorList>
    </citation>
    <scope>NUCLEOTIDE SEQUENCE</scope>
    <source>
        <strain evidence="7">Ls</strain>
    </source>
</reference>
<evidence type="ECO:0000256" key="5">
    <source>
        <dbReference type="ARBA" id="ARBA00023004"/>
    </source>
</evidence>
<sequence>MSAVRKTLYPIVHEDLYEAYKRAEACFWRMEEVDLSKDYDDFQLKLNNDQRHFIMHVLGFFSAADSIVNINVLNYMLQTVPELEAVYFYTFQAAMENVHTQMYGTLIIELIPDKKHQDLILNAFDNVPCVRKKDDWALKWIENDKATFAERLVAFAIVEGVFFSGSFAAIFYIKTLGIMPGLTFSNELISRDEGMHTDFACLYYNTRVKEKLSYEKILDMFKEAVDIEKEFFTDALPVSLLGMNATMMCEYIEFVADRLLMQLGQSKYYNARNPFSFMNNISLEGKTNFFERRVGEYKMFGTGSDKFEILDKF</sequence>
<evidence type="ECO:0000313" key="7">
    <source>
        <dbReference type="EMBL" id="QNH90869.1"/>
    </source>
</evidence>
<dbReference type="EC" id="1.17.4.1" evidence="3"/>
<dbReference type="InterPro" id="IPR000358">
    <property type="entry name" value="RNR_small_fam"/>
</dbReference>
<evidence type="ECO:0000256" key="1">
    <source>
        <dbReference type="ARBA" id="ARBA00001962"/>
    </source>
</evidence>
<dbReference type="PANTHER" id="PTHR23409:SF18">
    <property type="entry name" value="RIBONUCLEOSIDE-DIPHOSPHATE REDUCTASE SUBUNIT M2"/>
    <property type="match status" value="1"/>
</dbReference>
<dbReference type="PANTHER" id="PTHR23409">
    <property type="entry name" value="RIBONUCLEOSIDE-DIPHOSPHATE REDUCTASE SMALL CHAIN"/>
    <property type="match status" value="1"/>
</dbReference>
<dbReference type="InterPro" id="IPR009078">
    <property type="entry name" value="Ferritin-like_SF"/>
</dbReference>
<dbReference type="SUPFAM" id="SSF47240">
    <property type="entry name" value="Ferritin-like"/>
    <property type="match status" value="1"/>
</dbReference>
<dbReference type="CDD" id="cd01049">
    <property type="entry name" value="RNRR2"/>
    <property type="match status" value="1"/>
</dbReference>
<organism evidence="7">
    <name type="scientific">Mamestra configurata nucleopolyhedrovirus</name>
    <name type="common">MacoNPV</name>
    <dbReference type="NCBI Taxonomy" id="207830"/>
    <lineage>
        <taxon>Viruses</taxon>
        <taxon>Viruses incertae sedis</taxon>
        <taxon>Naldaviricetes</taxon>
        <taxon>Lefavirales</taxon>
        <taxon>Baculoviridae</taxon>
        <taxon>Alphabaculovirus</taxon>
        <taxon>Alphabaculovirus maconfiguratae</taxon>
    </lineage>
</organism>
<accession>A0A7G7Y923</accession>
<dbReference type="GO" id="GO:0009263">
    <property type="term" value="P:deoxyribonucleotide biosynthetic process"/>
    <property type="evidence" value="ECO:0007669"/>
    <property type="project" value="InterPro"/>
</dbReference>
<evidence type="ECO:0000256" key="3">
    <source>
        <dbReference type="ARBA" id="ARBA00012274"/>
    </source>
</evidence>
<comment type="similarity">
    <text evidence="2">Belongs to the ribonucleoside diphosphate reductase small chain family.</text>
</comment>
<keyword evidence="6" id="KW-1133">Transmembrane helix</keyword>
<evidence type="ECO:0000256" key="6">
    <source>
        <dbReference type="SAM" id="Phobius"/>
    </source>
</evidence>
<dbReference type="UniPathway" id="UPA00326"/>
<organismHost>
    <name type="scientific">Mamestra configurata</name>
    <name type="common">bertha armyworm</name>
    <dbReference type="NCBI Taxonomy" id="174822"/>
</organismHost>
<evidence type="ECO:0000256" key="2">
    <source>
        <dbReference type="ARBA" id="ARBA00009303"/>
    </source>
</evidence>